<dbReference type="KEGG" id="rbi:RB2501_08025"/>
<evidence type="ECO:0000313" key="10">
    <source>
        <dbReference type="EMBL" id="EAR16833.1"/>
    </source>
</evidence>
<evidence type="ECO:0000313" key="11">
    <source>
        <dbReference type="Proteomes" id="UP000009049"/>
    </source>
</evidence>
<proteinExistence type="predicted"/>
<evidence type="ECO:0000256" key="1">
    <source>
        <dbReference type="ARBA" id="ARBA00004651"/>
    </source>
</evidence>
<evidence type="ECO:0000256" key="3">
    <source>
        <dbReference type="ARBA" id="ARBA00022676"/>
    </source>
</evidence>
<dbReference type="GO" id="GO:0016763">
    <property type="term" value="F:pentosyltransferase activity"/>
    <property type="evidence" value="ECO:0007669"/>
    <property type="project" value="TreeGrafter"/>
</dbReference>
<dbReference type="GO" id="GO:0005886">
    <property type="term" value="C:plasma membrane"/>
    <property type="evidence" value="ECO:0007669"/>
    <property type="project" value="UniProtKB-SubCell"/>
</dbReference>
<evidence type="ECO:0000256" key="7">
    <source>
        <dbReference type="ARBA" id="ARBA00023136"/>
    </source>
</evidence>
<feature type="transmembrane region" description="Helical" evidence="8">
    <location>
        <begin position="279"/>
        <end position="298"/>
    </location>
</feature>
<protein>
    <recommendedName>
        <fullName evidence="9">Glycosyltransferase RgtA/B/C/D-like domain-containing protein</fullName>
    </recommendedName>
</protein>
<dbReference type="Proteomes" id="UP000009049">
    <property type="component" value="Chromosome"/>
</dbReference>
<organism evidence="10 11">
    <name type="scientific">Robiginitalea biformata (strain ATCC BAA-864 / DSM 15991 / KCTC 12146 / HTCC2501)</name>
    <dbReference type="NCBI Taxonomy" id="313596"/>
    <lineage>
        <taxon>Bacteria</taxon>
        <taxon>Pseudomonadati</taxon>
        <taxon>Bacteroidota</taxon>
        <taxon>Flavobacteriia</taxon>
        <taxon>Flavobacteriales</taxon>
        <taxon>Flavobacteriaceae</taxon>
        <taxon>Robiginitalea</taxon>
    </lineage>
</organism>
<accession>A4CIS5</accession>
<feature type="transmembrane region" description="Helical" evidence="8">
    <location>
        <begin position="162"/>
        <end position="192"/>
    </location>
</feature>
<name>A4CIS5_ROBBH</name>
<dbReference type="Pfam" id="PF13231">
    <property type="entry name" value="PMT_2"/>
    <property type="match status" value="1"/>
</dbReference>
<gene>
    <name evidence="10" type="ordered locus">RB2501_08025</name>
</gene>
<evidence type="ECO:0000256" key="8">
    <source>
        <dbReference type="SAM" id="Phobius"/>
    </source>
</evidence>
<evidence type="ECO:0000256" key="4">
    <source>
        <dbReference type="ARBA" id="ARBA00022679"/>
    </source>
</evidence>
<evidence type="ECO:0000259" key="9">
    <source>
        <dbReference type="Pfam" id="PF13231"/>
    </source>
</evidence>
<feature type="transmembrane region" description="Helical" evidence="8">
    <location>
        <begin position="304"/>
        <end position="321"/>
    </location>
</feature>
<dbReference type="STRING" id="313596.RB2501_08025"/>
<evidence type="ECO:0000256" key="5">
    <source>
        <dbReference type="ARBA" id="ARBA00022692"/>
    </source>
</evidence>
<keyword evidence="4" id="KW-0808">Transferase</keyword>
<feature type="transmembrane region" description="Helical" evidence="8">
    <location>
        <begin position="69"/>
        <end position="102"/>
    </location>
</feature>
<feature type="transmembrane region" description="Helical" evidence="8">
    <location>
        <begin position="114"/>
        <end position="137"/>
    </location>
</feature>
<reference evidence="10 11" key="1">
    <citation type="journal article" date="2009" name="J. Bacteriol.">
        <title>Complete genome sequence of Robiginitalea biformata HTCC2501.</title>
        <authorList>
            <person name="Oh H.M."/>
            <person name="Giovannoni S.J."/>
            <person name="Lee K."/>
            <person name="Ferriera S."/>
            <person name="Johnson J."/>
            <person name="Cho J.C."/>
        </authorList>
    </citation>
    <scope>NUCLEOTIDE SEQUENCE [LARGE SCALE GENOMIC DNA]</scope>
    <source>
        <strain evidence="11">ATCC BAA-864 / HTCC2501 / KCTC 12146</strain>
    </source>
</reference>
<dbReference type="HOGENOM" id="CLU_550627_0_0_10"/>
<dbReference type="InterPro" id="IPR038731">
    <property type="entry name" value="RgtA/B/C-like"/>
</dbReference>
<sequence length="489" mass="54575">MIDRVGRHVAQAGERVVFLYFLAASFLIRFPFFFRDYIDRDESTFILVAQSLVDGHLPYTELWDLKPPLVFLLLAIPIWVFGKSFVAIRLLGVLAVAVSSFYTYRIGREVGGKPAGFASGLLCLFLMSLFGSVQGVMSEHLSMAFFLPGVWLLISRRTGPGYFASGLFLGLAVLAKSNLAIPLFAAGWFLVFRALRTGDAQAPARLGLLLAGGSSFVLLSVLPYVLMGDAALWWDAVVRAPLAYSGEQEGFSAGHLPFYALVGVFLCFAWKRQWLNPKLFSNGLLTALIVGILLSFISGGKLNGHYLLQFYPLLLALLAGILDRAGQRIPETICGLSLMLFLLLPVESWLEYGAVARYHRTTGHLYNGEGVEVPRYFRERYGQPGKVLFFEYHIGYWLLDTPPPSPAATHPSNICRPALFPFMPTERESTGEELEYLLGEYRPDFVVCRSGKPVFDRRHTAANATVMSYLQVYYRKDTVLGRAVIYKRL</sequence>
<dbReference type="GO" id="GO:0009103">
    <property type="term" value="P:lipopolysaccharide biosynthetic process"/>
    <property type="evidence" value="ECO:0007669"/>
    <property type="project" value="UniProtKB-ARBA"/>
</dbReference>
<keyword evidence="6 8" id="KW-1133">Transmembrane helix</keyword>
<feature type="transmembrane region" description="Helical" evidence="8">
    <location>
        <begin position="333"/>
        <end position="350"/>
    </location>
</feature>
<dbReference type="AlphaFoldDB" id="A4CIS5"/>
<dbReference type="PANTHER" id="PTHR33908">
    <property type="entry name" value="MANNOSYLTRANSFERASE YKCB-RELATED"/>
    <property type="match status" value="1"/>
</dbReference>
<evidence type="ECO:0000256" key="6">
    <source>
        <dbReference type="ARBA" id="ARBA00022989"/>
    </source>
</evidence>
<keyword evidence="7 8" id="KW-0472">Membrane</keyword>
<dbReference type="PANTHER" id="PTHR33908:SF11">
    <property type="entry name" value="MEMBRANE PROTEIN"/>
    <property type="match status" value="1"/>
</dbReference>
<feature type="transmembrane region" description="Helical" evidence="8">
    <location>
        <begin position="12"/>
        <end position="34"/>
    </location>
</feature>
<comment type="subcellular location">
    <subcellularLocation>
        <location evidence="1">Cell membrane</location>
        <topology evidence="1">Multi-pass membrane protein</topology>
    </subcellularLocation>
</comment>
<feature type="transmembrane region" description="Helical" evidence="8">
    <location>
        <begin position="251"/>
        <end position="270"/>
    </location>
</feature>
<evidence type="ECO:0000256" key="2">
    <source>
        <dbReference type="ARBA" id="ARBA00022475"/>
    </source>
</evidence>
<feature type="transmembrane region" description="Helical" evidence="8">
    <location>
        <begin position="204"/>
        <end position="226"/>
    </location>
</feature>
<keyword evidence="11" id="KW-1185">Reference proteome</keyword>
<dbReference type="EMBL" id="CP001712">
    <property type="protein sequence ID" value="EAR16833.1"/>
    <property type="molecule type" value="Genomic_DNA"/>
</dbReference>
<keyword evidence="3" id="KW-0328">Glycosyltransferase</keyword>
<feature type="domain" description="Glycosyltransferase RgtA/B/C/D-like" evidence="9">
    <location>
        <begin position="66"/>
        <end position="195"/>
    </location>
</feature>
<dbReference type="eggNOG" id="COG1807">
    <property type="taxonomic scope" value="Bacteria"/>
</dbReference>
<dbReference type="InterPro" id="IPR050297">
    <property type="entry name" value="LipidA_mod_glycosyltrf_83"/>
</dbReference>
<keyword evidence="2" id="KW-1003">Cell membrane</keyword>
<keyword evidence="5 8" id="KW-0812">Transmembrane</keyword>